<dbReference type="GO" id="GO:0015833">
    <property type="term" value="P:peptide transport"/>
    <property type="evidence" value="ECO:0007669"/>
    <property type="project" value="TreeGrafter"/>
</dbReference>
<evidence type="ECO:0000256" key="4">
    <source>
        <dbReference type="SAM" id="SignalP"/>
    </source>
</evidence>
<evidence type="ECO:0000256" key="1">
    <source>
        <dbReference type="ARBA" id="ARBA00005695"/>
    </source>
</evidence>
<dbReference type="InterPro" id="IPR000914">
    <property type="entry name" value="SBP_5_dom"/>
</dbReference>
<gene>
    <name evidence="6" type="ORF">HNR68_002023</name>
</gene>
<dbReference type="Gene3D" id="3.10.105.10">
    <property type="entry name" value="Dipeptide-binding Protein, Domain 3"/>
    <property type="match status" value="1"/>
</dbReference>
<dbReference type="Proteomes" id="UP000587002">
    <property type="component" value="Unassembled WGS sequence"/>
</dbReference>
<dbReference type="RefSeq" id="WP_179719826.1">
    <property type="nucleotide sequence ID" value="NZ_BAABFH010000001.1"/>
</dbReference>
<feature type="signal peptide" evidence="4">
    <location>
        <begin position="1"/>
        <end position="23"/>
    </location>
</feature>
<dbReference type="AlphaFoldDB" id="A0A853AMB4"/>
<dbReference type="Pfam" id="PF00496">
    <property type="entry name" value="SBP_bac_5"/>
    <property type="match status" value="1"/>
</dbReference>
<keyword evidence="2" id="KW-0813">Transport</keyword>
<sequence>MFERRGSLPALLVALALLGAGCAAPSSPGSSDPGSLLLADGYEPESLNPLLGYGAEGAAKFYDGLLAFDGRAELRPALAAEPPQSSPDAKTWTVKLRDGVRFHDGTPFDAEDVVATYHAAIDPAYASTVSSDYAMLADVRALDPHTVQFDLKIPYSAWPSKLVLGIVPSEKLATPEPLENSELNTKPVGTGPYELVEWRQGDQMTWKGNPDYWGGAPAIGEVTVVFAKDDNTRAQRLLSGEFDGTVLPPVLAESVGRDGYRTVHHRTADFRSIALPNDHPVAGDRAVRTALNLAVDRQGMIDALLGGHGTPAHAPIPESMGAAFEPAARFDFDPERAKALLDQAGWRPGPDGVRERDGVRAQFTVMYFADDSLRKDLATAFASDARAIGIQVDLAGVDRSAVPARIGHEGIVLGGGNPIDPDPQVYTSLHSSVIGTGTYNNPGRYRNAEVDAALDRARQELDPAERAELYRQAQRAYVADPGLVYLAFIDHSYVMREGRWTGYQPPVEPHTHGTTWGPWWNVEDWEPQA</sequence>
<name>A0A853AMB4_9PSEU</name>
<dbReference type="GO" id="GO:0042597">
    <property type="term" value="C:periplasmic space"/>
    <property type="evidence" value="ECO:0007669"/>
    <property type="project" value="UniProtKB-ARBA"/>
</dbReference>
<keyword evidence="7" id="KW-1185">Reference proteome</keyword>
<feature type="chain" id="PRO_5032547577" evidence="4">
    <location>
        <begin position="24"/>
        <end position="529"/>
    </location>
</feature>
<evidence type="ECO:0000313" key="6">
    <source>
        <dbReference type="EMBL" id="NYI83393.1"/>
    </source>
</evidence>
<dbReference type="PIRSF" id="PIRSF002741">
    <property type="entry name" value="MppA"/>
    <property type="match status" value="1"/>
</dbReference>
<dbReference type="InterPro" id="IPR039424">
    <property type="entry name" value="SBP_5"/>
</dbReference>
<comment type="similarity">
    <text evidence="1">Belongs to the bacterial solute-binding protein 5 family.</text>
</comment>
<dbReference type="CDD" id="cd08518">
    <property type="entry name" value="PBP2_NikA_DppA_OppA_like_19"/>
    <property type="match status" value="1"/>
</dbReference>
<dbReference type="SUPFAM" id="SSF53850">
    <property type="entry name" value="Periplasmic binding protein-like II"/>
    <property type="match status" value="1"/>
</dbReference>
<reference evidence="6 7" key="1">
    <citation type="submission" date="2020-07" db="EMBL/GenBank/DDBJ databases">
        <title>Sequencing the genomes of 1000 actinobacteria strains.</title>
        <authorList>
            <person name="Klenk H.-P."/>
        </authorList>
    </citation>
    <scope>NUCLEOTIDE SEQUENCE [LARGE SCALE GENOMIC DNA]</scope>
    <source>
        <strain evidence="6 7">DSM 44065</strain>
    </source>
</reference>
<evidence type="ECO:0000313" key="7">
    <source>
        <dbReference type="Proteomes" id="UP000587002"/>
    </source>
</evidence>
<organism evidence="6 7">
    <name type="scientific">Saccharopolyspora hordei</name>
    <dbReference type="NCBI Taxonomy" id="1838"/>
    <lineage>
        <taxon>Bacteria</taxon>
        <taxon>Bacillati</taxon>
        <taxon>Actinomycetota</taxon>
        <taxon>Actinomycetes</taxon>
        <taxon>Pseudonocardiales</taxon>
        <taxon>Pseudonocardiaceae</taxon>
        <taxon>Saccharopolyspora</taxon>
    </lineage>
</organism>
<evidence type="ECO:0000256" key="2">
    <source>
        <dbReference type="ARBA" id="ARBA00022448"/>
    </source>
</evidence>
<dbReference type="Gene3D" id="3.40.190.10">
    <property type="entry name" value="Periplasmic binding protein-like II"/>
    <property type="match status" value="1"/>
</dbReference>
<comment type="caution">
    <text evidence="6">The sequence shown here is derived from an EMBL/GenBank/DDBJ whole genome shotgun (WGS) entry which is preliminary data.</text>
</comment>
<dbReference type="PANTHER" id="PTHR30290">
    <property type="entry name" value="PERIPLASMIC BINDING COMPONENT OF ABC TRANSPORTER"/>
    <property type="match status" value="1"/>
</dbReference>
<proteinExistence type="inferred from homology"/>
<dbReference type="Gene3D" id="3.90.76.10">
    <property type="entry name" value="Dipeptide-binding Protein, Domain 1"/>
    <property type="match status" value="1"/>
</dbReference>
<evidence type="ECO:0000256" key="3">
    <source>
        <dbReference type="ARBA" id="ARBA00022729"/>
    </source>
</evidence>
<keyword evidence="3 4" id="KW-0732">Signal</keyword>
<dbReference type="GO" id="GO:0043190">
    <property type="term" value="C:ATP-binding cassette (ABC) transporter complex"/>
    <property type="evidence" value="ECO:0007669"/>
    <property type="project" value="InterPro"/>
</dbReference>
<dbReference type="PANTHER" id="PTHR30290:SF9">
    <property type="entry name" value="OLIGOPEPTIDE-BINDING PROTEIN APPA"/>
    <property type="match status" value="1"/>
</dbReference>
<dbReference type="PROSITE" id="PS51257">
    <property type="entry name" value="PROKAR_LIPOPROTEIN"/>
    <property type="match status" value="1"/>
</dbReference>
<accession>A0A853AMB4</accession>
<protein>
    <submittedName>
        <fullName evidence="6">Peptide/nickel transport system substrate-binding protein</fullName>
    </submittedName>
</protein>
<evidence type="ECO:0000259" key="5">
    <source>
        <dbReference type="Pfam" id="PF00496"/>
    </source>
</evidence>
<dbReference type="GO" id="GO:1904680">
    <property type="term" value="F:peptide transmembrane transporter activity"/>
    <property type="evidence" value="ECO:0007669"/>
    <property type="project" value="TreeGrafter"/>
</dbReference>
<dbReference type="EMBL" id="JACCFJ010000001">
    <property type="protein sequence ID" value="NYI83393.1"/>
    <property type="molecule type" value="Genomic_DNA"/>
</dbReference>
<dbReference type="InterPro" id="IPR030678">
    <property type="entry name" value="Peptide/Ni-bd"/>
</dbReference>
<feature type="domain" description="Solute-binding protein family 5" evidence="5">
    <location>
        <begin position="73"/>
        <end position="429"/>
    </location>
</feature>